<keyword evidence="2" id="KW-1185">Reference proteome</keyword>
<protein>
    <recommendedName>
        <fullName evidence="3">Reverse transcriptase zinc-binding domain-containing protein</fullName>
    </recommendedName>
</protein>
<reference evidence="1" key="2">
    <citation type="submission" date="2025-09" db="UniProtKB">
        <authorList>
            <consortium name="Ensembl"/>
        </authorList>
    </citation>
    <scope>IDENTIFICATION</scope>
</reference>
<accession>A0A670ZHL7</accession>
<proteinExistence type="predicted"/>
<dbReference type="AlphaFoldDB" id="A0A670ZHL7"/>
<name>A0A670ZHL7_PSETE</name>
<evidence type="ECO:0000313" key="2">
    <source>
        <dbReference type="Proteomes" id="UP000472273"/>
    </source>
</evidence>
<dbReference type="Proteomes" id="UP000472273">
    <property type="component" value="Unplaced"/>
</dbReference>
<reference evidence="1" key="1">
    <citation type="submission" date="2025-08" db="UniProtKB">
        <authorList>
            <consortium name="Ensembl"/>
        </authorList>
    </citation>
    <scope>IDENTIFICATION</scope>
</reference>
<dbReference type="GeneTree" id="ENSGT00960000190558"/>
<evidence type="ECO:0000313" key="1">
    <source>
        <dbReference type="Ensembl" id="ENSPTXP00000022250.1"/>
    </source>
</evidence>
<organism evidence="1 2">
    <name type="scientific">Pseudonaja textilis</name>
    <name type="common">Eastern brown snake</name>
    <dbReference type="NCBI Taxonomy" id="8673"/>
    <lineage>
        <taxon>Eukaryota</taxon>
        <taxon>Metazoa</taxon>
        <taxon>Chordata</taxon>
        <taxon>Craniata</taxon>
        <taxon>Vertebrata</taxon>
        <taxon>Euteleostomi</taxon>
        <taxon>Lepidosauria</taxon>
        <taxon>Squamata</taxon>
        <taxon>Bifurcata</taxon>
        <taxon>Unidentata</taxon>
        <taxon>Episquamata</taxon>
        <taxon>Toxicofera</taxon>
        <taxon>Serpentes</taxon>
        <taxon>Colubroidea</taxon>
        <taxon>Elapidae</taxon>
        <taxon>Hydrophiinae</taxon>
        <taxon>Pseudonaja</taxon>
    </lineage>
</organism>
<dbReference type="Ensembl" id="ENSPTXT00000022930.1">
    <property type="protein sequence ID" value="ENSPTXP00000022250.1"/>
    <property type="gene ID" value="ENSPTXG00000015390.1"/>
</dbReference>
<evidence type="ECO:0008006" key="3">
    <source>
        <dbReference type="Google" id="ProtNLM"/>
    </source>
</evidence>
<sequence>MLCRWHLPPSRLAKMNPNMSSRCWKCKSTEGTFFHTWWSCKTTQKFWQKIRKWLEEITKEQIDYKPEFFLNLNIMEKRSRLDMT</sequence>